<protein>
    <recommendedName>
        <fullName evidence="2">SGF29 C-terminal domain-containing protein</fullName>
    </recommendedName>
</protein>
<dbReference type="InterPro" id="IPR047288">
    <property type="entry name" value="Tudor_SGF29_rpt1"/>
</dbReference>
<dbReference type="AlphaFoldDB" id="M2VXE3"/>
<proteinExistence type="predicted"/>
<dbReference type="RefSeq" id="XP_005704441.1">
    <property type="nucleotide sequence ID" value="XM_005704384.1"/>
</dbReference>
<dbReference type="KEGG" id="gsl:Gasu_45830"/>
<feature type="compositionally biased region" description="Polar residues" evidence="1">
    <location>
        <begin position="38"/>
        <end position="54"/>
    </location>
</feature>
<accession>M2VXE3</accession>
<feature type="compositionally biased region" description="Basic and acidic residues" evidence="1">
    <location>
        <begin position="95"/>
        <end position="106"/>
    </location>
</feature>
<reference evidence="4" key="1">
    <citation type="journal article" date="2013" name="Science">
        <title>Gene transfer from bacteria and archaea facilitated evolution of an extremophilic eukaryote.</title>
        <authorList>
            <person name="Schonknecht G."/>
            <person name="Chen W.H."/>
            <person name="Ternes C.M."/>
            <person name="Barbier G.G."/>
            <person name="Shrestha R.P."/>
            <person name="Stanke M."/>
            <person name="Brautigam A."/>
            <person name="Baker B.J."/>
            <person name="Banfield J.F."/>
            <person name="Garavito R.M."/>
            <person name="Carr K."/>
            <person name="Wilkerson C."/>
            <person name="Rensing S.A."/>
            <person name="Gagneul D."/>
            <person name="Dickenson N.E."/>
            <person name="Oesterhelt C."/>
            <person name="Lercher M.J."/>
            <person name="Weber A.P."/>
        </authorList>
    </citation>
    <scope>NUCLEOTIDE SEQUENCE [LARGE SCALE GENOMIC DNA]</scope>
    <source>
        <strain evidence="4">074W</strain>
    </source>
</reference>
<dbReference type="PANTHER" id="PTHR21539:SF0">
    <property type="entry name" value="SAGA-ASSOCIATED FACTOR 29"/>
    <property type="match status" value="1"/>
</dbReference>
<dbReference type="CDD" id="cd20393">
    <property type="entry name" value="Tudor_SGF29_rpt1"/>
    <property type="match status" value="1"/>
</dbReference>
<dbReference type="OrthoDB" id="10265994at2759"/>
<gene>
    <name evidence="3" type="ORF">Gasu_45830</name>
</gene>
<dbReference type="GeneID" id="17086801"/>
<keyword evidence="4" id="KW-1185">Reference proteome</keyword>
<dbReference type="PROSITE" id="PS51518">
    <property type="entry name" value="SGF29_C"/>
    <property type="match status" value="1"/>
</dbReference>
<dbReference type="InterPro" id="IPR037802">
    <property type="entry name" value="SGF29"/>
</dbReference>
<evidence type="ECO:0000256" key="1">
    <source>
        <dbReference type="SAM" id="MobiDB-lite"/>
    </source>
</evidence>
<dbReference type="Gramene" id="EME27921">
    <property type="protein sequence ID" value="EME27921"/>
    <property type="gene ID" value="Gasu_45830"/>
</dbReference>
<organism evidence="3 4">
    <name type="scientific">Galdieria sulphuraria</name>
    <name type="common">Red alga</name>
    <dbReference type="NCBI Taxonomy" id="130081"/>
    <lineage>
        <taxon>Eukaryota</taxon>
        <taxon>Rhodophyta</taxon>
        <taxon>Bangiophyceae</taxon>
        <taxon>Galdieriales</taxon>
        <taxon>Galdieriaceae</taxon>
        <taxon>Galdieria</taxon>
    </lineage>
</organism>
<feature type="compositionally biased region" description="Basic and acidic residues" evidence="1">
    <location>
        <begin position="62"/>
        <end position="84"/>
    </location>
</feature>
<dbReference type="PANTHER" id="PTHR21539">
    <property type="entry name" value="SAGA-ASSOCIATED FACTOR 29"/>
    <property type="match status" value="1"/>
</dbReference>
<dbReference type="InterPro" id="IPR010750">
    <property type="entry name" value="SGF29_tudor-like_dom"/>
</dbReference>
<evidence type="ECO:0000259" key="2">
    <source>
        <dbReference type="PROSITE" id="PS51518"/>
    </source>
</evidence>
<evidence type="ECO:0000313" key="3">
    <source>
        <dbReference type="EMBL" id="EME27921.1"/>
    </source>
</evidence>
<dbReference type="Pfam" id="PF07039">
    <property type="entry name" value="SGF29_Tudor"/>
    <property type="match status" value="1"/>
</dbReference>
<sequence>MSSVVCGVESPQPKSVVEDSGDSREAASRDWKEEDTYNFPTGTIQKDEATSGTPSEAFEKEEDTKILSAKGEDDSLESHTKENHTVPSEPLEPTTEEKCEFSERKASTSASLPLEKNKNVESKFENSGGLVEKNVGWFGHTAEIASQLSYPVGTVSLTSYPPGSLLGHENAKRMTHATQPSFFGIPTWITSQTGNSTHSDIHPELLALHSYHLSNDSHTIDEEARSASLVLLKLKNVTGDDGLELPTIKRKKWKRESVSYSQNNEDHTWRPRTLKEFDSVDAVETDASYRAWKRSKRSHESGVIPPQTEVACRVKEEDSDEWTWVLGIVDSYSNSSGQYRIIDIEELGNEEVAKERYYFVSPSNVIPLSSDTKHVFPAETRVLAIYPDTTVFYPATIRSSRKNGKQLYYALEFDDEDEDEEIVKHVPARYVIMIPE</sequence>
<dbReference type="GO" id="GO:0000124">
    <property type="term" value="C:SAGA complex"/>
    <property type="evidence" value="ECO:0007669"/>
    <property type="project" value="InterPro"/>
</dbReference>
<dbReference type="eggNOG" id="KOG3038">
    <property type="taxonomic scope" value="Eukaryota"/>
</dbReference>
<feature type="domain" description="SGF29 C-terminal" evidence="2">
    <location>
        <begin position="300"/>
        <end position="436"/>
    </location>
</feature>
<evidence type="ECO:0000313" key="4">
    <source>
        <dbReference type="Proteomes" id="UP000030680"/>
    </source>
</evidence>
<feature type="region of interest" description="Disordered" evidence="1">
    <location>
        <begin position="1"/>
        <end position="114"/>
    </location>
</feature>
<feature type="compositionally biased region" description="Basic and acidic residues" evidence="1">
    <location>
        <begin position="21"/>
        <end position="35"/>
    </location>
</feature>
<dbReference type="Proteomes" id="UP000030680">
    <property type="component" value="Unassembled WGS sequence"/>
</dbReference>
<name>M2VXE3_GALSU</name>
<dbReference type="EMBL" id="KB454526">
    <property type="protein sequence ID" value="EME27921.1"/>
    <property type="molecule type" value="Genomic_DNA"/>
</dbReference>
<dbReference type="STRING" id="130081.M2VXE3"/>
<dbReference type="Gene3D" id="2.30.30.140">
    <property type="match status" value="2"/>
</dbReference>